<accession>M2SMP4</accession>
<name>M2SMP4_COCH5</name>
<keyword evidence="3" id="KW-1185">Reference proteome</keyword>
<sequence>MANLPWEYTSKQAQKDTQLNPAQWDIFLRVTRKITNKLREKDPDLKFRDIAESVKKDCLANVNKQMVEQGCPEVTQALVDWRVSKALAISKSHEKNQGKQNTSQSTSSARTVYDAVRDEHRPA</sequence>
<dbReference type="HOGENOM" id="CLU_2014873_0_0_1"/>
<organism evidence="2 3">
    <name type="scientific">Cochliobolus heterostrophus (strain C5 / ATCC 48332 / race O)</name>
    <name type="common">Southern corn leaf blight fungus</name>
    <name type="synonym">Bipolaris maydis</name>
    <dbReference type="NCBI Taxonomy" id="701091"/>
    <lineage>
        <taxon>Eukaryota</taxon>
        <taxon>Fungi</taxon>
        <taxon>Dikarya</taxon>
        <taxon>Ascomycota</taxon>
        <taxon>Pezizomycotina</taxon>
        <taxon>Dothideomycetes</taxon>
        <taxon>Pleosporomycetidae</taxon>
        <taxon>Pleosporales</taxon>
        <taxon>Pleosporineae</taxon>
        <taxon>Pleosporaceae</taxon>
        <taxon>Bipolaris</taxon>
    </lineage>
</organism>
<dbReference type="Proteomes" id="UP000016936">
    <property type="component" value="Unassembled WGS sequence"/>
</dbReference>
<evidence type="ECO:0000313" key="2">
    <source>
        <dbReference type="EMBL" id="EMD86610.1"/>
    </source>
</evidence>
<feature type="region of interest" description="Disordered" evidence="1">
    <location>
        <begin position="89"/>
        <end position="123"/>
    </location>
</feature>
<dbReference type="EMBL" id="KB445584">
    <property type="protein sequence ID" value="EMD86610.1"/>
    <property type="molecule type" value="Genomic_DNA"/>
</dbReference>
<gene>
    <name evidence="2" type="ORF">COCHEDRAFT_1228123</name>
</gene>
<protein>
    <submittedName>
        <fullName evidence="2">Uncharacterized protein</fullName>
    </submittedName>
</protein>
<feature type="compositionally biased region" description="Polar residues" evidence="1">
    <location>
        <begin position="98"/>
        <end position="110"/>
    </location>
</feature>
<reference evidence="2 3" key="1">
    <citation type="journal article" date="2012" name="PLoS Pathog.">
        <title>Diverse lifestyles and strategies of plant pathogenesis encoded in the genomes of eighteen Dothideomycetes fungi.</title>
        <authorList>
            <person name="Ohm R.A."/>
            <person name="Feau N."/>
            <person name="Henrissat B."/>
            <person name="Schoch C.L."/>
            <person name="Horwitz B.A."/>
            <person name="Barry K.W."/>
            <person name="Condon B.J."/>
            <person name="Copeland A.C."/>
            <person name="Dhillon B."/>
            <person name="Glaser F."/>
            <person name="Hesse C.N."/>
            <person name="Kosti I."/>
            <person name="LaButti K."/>
            <person name="Lindquist E.A."/>
            <person name="Lucas S."/>
            <person name="Salamov A.A."/>
            <person name="Bradshaw R.E."/>
            <person name="Ciuffetti L."/>
            <person name="Hamelin R.C."/>
            <person name="Kema G.H.J."/>
            <person name="Lawrence C."/>
            <person name="Scott J.A."/>
            <person name="Spatafora J.W."/>
            <person name="Turgeon B.G."/>
            <person name="de Wit P.J.G.M."/>
            <person name="Zhong S."/>
            <person name="Goodwin S.B."/>
            <person name="Grigoriev I.V."/>
        </authorList>
    </citation>
    <scope>NUCLEOTIDE SEQUENCE [LARGE SCALE GENOMIC DNA]</scope>
    <source>
        <strain evidence="3">C5 / ATCC 48332 / race O</strain>
    </source>
</reference>
<reference evidence="3" key="2">
    <citation type="journal article" date="2013" name="PLoS Genet.">
        <title>Comparative genome structure, secondary metabolite, and effector coding capacity across Cochliobolus pathogens.</title>
        <authorList>
            <person name="Condon B.J."/>
            <person name="Leng Y."/>
            <person name="Wu D."/>
            <person name="Bushley K.E."/>
            <person name="Ohm R.A."/>
            <person name="Otillar R."/>
            <person name="Martin J."/>
            <person name="Schackwitz W."/>
            <person name="Grimwood J."/>
            <person name="MohdZainudin N."/>
            <person name="Xue C."/>
            <person name="Wang R."/>
            <person name="Manning V.A."/>
            <person name="Dhillon B."/>
            <person name="Tu Z.J."/>
            <person name="Steffenson B.J."/>
            <person name="Salamov A."/>
            <person name="Sun H."/>
            <person name="Lowry S."/>
            <person name="LaButti K."/>
            <person name="Han J."/>
            <person name="Copeland A."/>
            <person name="Lindquist E."/>
            <person name="Barry K."/>
            <person name="Schmutz J."/>
            <person name="Baker S.E."/>
            <person name="Ciuffetti L.M."/>
            <person name="Grigoriev I.V."/>
            <person name="Zhong S."/>
            <person name="Turgeon B.G."/>
        </authorList>
    </citation>
    <scope>NUCLEOTIDE SEQUENCE [LARGE SCALE GENOMIC DNA]</scope>
    <source>
        <strain evidence="3">C5 / ATCC 48332 / race O</strain>
    </source>
</reference>
<proteinExistence type="predicted"/>
<evidence type="ECO:0000313" key="3">
    <source>
        <dbReference type="Proteomes" id="UP000016936"/>
    </source>
</evidence>
<evidence type="ECO:0000256" key="1">
    <source>
        <dbReference type="SAM" id="MobiDB-lite"/>
    </source>
</evidence>
<dbReference type="AlphaFoldDB" id="M2SMP4"/>